<accession>A0A7G5IKS1</accession>
<evidence type="ECO:0000313" key="19">
    <source>
        <dbReference type="EMBL" id="QMW23963.1"/>
    </source>
</evidence>
<keyword evidence="14" id="KW-0449">Lipoprotein</keyword>
<dbReference type="InterPro" id="IPR003715">
    <property type="entry name" value="Poly_export_N"/>
</dbReference>
<dbReference type="AlphaFoldDB" id="A0A7G5IKS1"/>
<dbReference type="GO" id="GO:0015159">
    <property type="term" value="F:polysaccharide transmembrane transporter activity"/>
    <property type="evidence" value="ECO:0007669"/>
    <property type="project" value="InterPro"/>
</dbReference>
<evidence type="ECO:0000313" key="20">
    <source>
        <dbReference type="Proteomes" id="UP000515292"/>
    </source>
</evidence>
<reference evidence="19 20" key="1">
    <citation type="submission" date="2020-07" db="EMBL/GenBank/DDBJ databases">
        <title>Complete genome sequence for Sandaracinobacter sp. M6.</title>
        <authorList>
            <person name="Tang Y."/>
            <person name="Liu Q."/>
            <person name="Guo Z."/>
            <person name="Lei P."/>
            <person name="Huang B."/>
        </authorList>
    </citation>
    <scope>NUCLEOTIDE SEQUENCE [LARGE SCALE GENOMIC DNA]</scope>
    <source>
        <strain evidence="19 20">M6</strain>
    </source>
</reference>
<feature type="domain" description="Polysaccharide export protein N-terminal" evidence="16">
    <location>
        <begin position="121"/>
        <end position="184"/>
    </location>
</feature>
<dbReference type="InterPro" id="IPR054765">
    <property type="entry name" value="SLBB_dom"/>
</dbReference>
<feature type="domain" description="Soluble ligand binding" evidence="17">
    <location>
        <begin position="282"/>
        <end position="329"/>
    </location>
</feature>
<keyword evidence="4" id="KW-1134">Transmembrane beta strand</keyword>
<comment type="subcellular location">
    <subcellularLocation>
        <location evidence="1">Cell outer membrane</location>
        <topology evidence="1">Multi-pass membrane protein</topology>
    </subcellularLocation>
</comment>
<dbReference type="EMBL" id="CP059851">
    <property type="protein sequence ID" value="QMW23963.1"/>
    <property type="molecule type" value="Genomic_DNA"/>
</dbReference>
<dbReference type="Pfam" id="PF10531">
    <property type="entry name" value="SLBB"/>
    <property type="match status" value="2"/>
</dbReference>
<dbReference type="Pfam" id="PF22461">
    <property type="entry name" value="SLBB_2"/>
    <property type="match status" value="1"/>
</dbReference>
<dbReference type="Pfam" id="PF02563">
    <property type="entry name" value="Poly_export"/>
    <property type="match status" value="1"/>
</dbReference>
<name>A0A7G5IKS1_9SPHN</name>
<gene>
    <name evidence="19" type="ORF">H3309_05705</name>
</gene>
<dbReference type="PANTHER" id="PTHR33619">
    <property type="entry name" value="POLYSACCHARIDE EXPORT PROTEIN GFCE-RELATED"/>
    <property type="match status" value="1"/>
</dbReference>
<evidence type="ECO:0000256" key="3">
    <source>
        <dbReference type="ARBA" id="ARBA00022448"/>
    </source>
</evidence>
<dbReference type="Gene3D" id="3.30.1950.10">
    <property type="entry name" value="wza like domain"/>
    <property type="match status" value="1"/>
</dbReference>
<dbReference type="PANTHER" id="PTHR33619:SF3">
    <property type="entry name" value="POLYSACCHARIDE EXPORT PROTEIN GFCE-RELATED"/>
    <property type="match status" value="1"/>
</dbReference>
<evidence type="ECO:0000256" key="8">
    <source>
        <dbReference type="ARBA" id="ARBA00023047"/>
    </source>
</evidence>
<keyword evidence="11" id="KW-0472">Membrane</keyword>
<evidence type="ECO:0000259" key="17">
    <source>
        <dbReference type="Pfam" id="PF10531"/>
    </source>
</evidence>
<dbReference type="GO" id="GO:0046930">
    <property type="term" value="C:pore complex"/>
    <property type="evidence" value="ECO:0007669"/>
    <property type="project" value="UniProtKB-KW"/>
</dbReference>
<evidence type="ECO:0000256" key="2">
    <source>
        <dbReference type="ARBA" id="ARBA00009450"/>
    </source>
</evidence>
<evidence type="ECO:0000256" key="13">
    <source>
        <dbReference type="ARBA" id="ARBA00023237"/>
    </source>
</evidence>
<evidence type="ECO:0000256" key="9">
    <source>
        <dbReference type="ARBA" id="ARBA00023065"/>
    </source>
</evidence>
<dbReference type="GO" id="GO:0009279">
    <property type="term" value="C:cell outer membrane"/>
    <property type="evidence" value="ECO:0007669"/>
    <property type="project" value="UniProtKB-SubCell"/>
</dbReference>
<evidence type="ECO:0000256" key="11">
    <source>
        <dbReference type="ARBA" id="ARBA00023136"/>
    </source>
</evidence>
<sequence length="881" mass="91724">MVGTALPAQSIDPSVLEGLQGRLGGRINPSDLLDSSRGVQSQVTPPQTPGGVITSTGRVDTVEEQLLRRAEARKTLETLYQPSAVEKDYRQRLRSSNLRQFGYELFQQGAPPTGTLTGSVGDDYVLGIGDELVVNFQGATNETKAARVSRDGMLIVGSLRPVQAAGRTVGSVRAALAAETRRTLLATEIYLSVGTVRAVSVFVGGEVERPGQYSLTSLADVMTAIANAGGVRRTGTLRNVRVVRGGATLSVDLYGYLGIGAPSAVRLRDGDRVIVPVIGPTVAVTGSVARPGIYELRGPASVAAVLGFAGGSLRQRGGEVVISRIAPDGSESFTRANAMKAGVLGGDIVSLVAGSSGGQVGRVALFGNVDNPGARALGSTPTLSDLVGSPADLRSDTYQLAAILLRRDPATGARQFETVNLAAALRMRPSMRLRSDDELFVFSKADIAFLNGAAVRRVALGQQNPLPDCVSLSRLAGLVRDTQSSRFNVVTRGGFVVERAGQSDIGGVGGVLATGGNRRTTEALAERTLSEAEQKGSCPEIFEQEPDLLPVLIENAVSVGGAVRRPGAYPVGGAVSARDLAVVADGLVGGSSGLQLDIMRVGGQAEHGDGSAPDALTLARVGPGDDIRFNAAQPMFEGSGVLLAGEVARPGLYAIRKGETLGQLMARAGGLTNLAYAYGTVFTRRSVKEQQQEGFRRTARELNNSLLAVSARKQTAESNLAGAAALIQTLATTEAPGRVVVEADPGVLARRPDLDTVLEPGDAVFVPKRPNFVLALGDVNNPSALQYVNGKDAAAYLREAGGTLSTADKDRVFAVLPNGTALPVRSGRWSRSGGLALPPGTTIIVPKNIDPLYRLDVIRDITTIIASLATSIGTVAILATR</sequence>
<comment type="similarity">
    <text evidence="2">Belongs to the BexD/CtrA/VexA family.</text>
</comment>
<evidence type="ECO:0000259" key="18">
    <source>
        <dbReference type="Pfam" id="PF22461"/>
    </source>
</evidence>
<evidence type="ECO:0000256" key="15">
    <source>
        <dbReference type="SAM" id="MobiDB-lite"/>
    </source>
</evidence>
<keyword evidence="6" id="KW-0812">Transmembrane</keyword>
<dbReference type="InterPro" id="IPR019554">
    <property type="entry name" value="Soluble_ligand-bd"/>
</dbReference>
<keyword evidence="9" id="KW-0406">Ion transport</keyword>
<dbReference type="KEGG" id="sand:H3309_05705"/>
<evidence type="ECO:0000256" key="5">
    <source>
        <dbReference type="ARBA" id="ARBA00022597"/>
    </source>
</evidence>
<keyword evidence="7" id="KW-0732">Signal</keyword>
<evidence type="ECO:0000259" key="16">
    <source>
        <dbReference type="Pfam" id="PF02563"/>
    </source>
</evidence>
<feature type="region of interest" description="Disordered" evidence="15">
    <location>
        <begin position="28"/>
        <end position="55"/>
    </location>
</feature>
<dbReference type="GO" id="GO:0006811">
    <property type="term" value="P:monoatomic ion transport"/>
    <property type="evidence" value="ECO:0007669"/>
    <property type="project" value="UniProtKB-KW"/>
</dbReference>
<keyword evidence="8" id="KW-0625">Polysaccharide transport</keyword>
<keyword evidence="13" id="KW-0998">Cell outer membrane</keyword>
<keyword evidence="5" id="KW-0762">Sugar transport</keyword>
<keyword evidence="10" id="KW-0626">Porin</keyword>
<evidence type="ECO:0000256" key="10">
    <source>
        <dbReference type="ARBA" id="ARBA00023114"/>
    </source>
</evidence>
<keyword evidence="3" id="KW-0813">Transport</keyword>
<evidence type="ECO:0000256" key="4">
    <source>
        <dbReference type="ARBA" id="ARBA00022452"/>
    </source>
</evidence>
<dbReference type="InterPro" id="IPR049712">
    <property type="entry name" value="Poly_export"/>
</dbReference>
<dbReference type="GO" id="GO:0015288">
    <property type="term" value="F:porin activity"/>
    <property type="evidence" value="ECO:0007669"/>
    <property type="project" value="UniProtKB-KW"/>
</dbReference>
<evidence type="ECO:0000256" key="12">
    <source>
        <dbReference type="ARBA" id="ARBA00023139"/>
    </source>
</evidence>
<keyword evidence="12" id="KW-0564">Palmitate</keyword>
<dbReference type="Gene3D" id="3.10.560.10">
    <property type="entry name" value="Outer membrane lipoprotein wza domain like"/>
    <property type="match status" value="4"/>
</dbReference>
<evidence type="ECO:0000256" key="7">
    <source>
        <dbReference type="ARBA" id="ARBA00022729"/>
    </source>
</evidence>
<feature type="domain" description="Soluble ligand binding" evidence="17">
    <location>
        <begin position="643"/>
        <end position="676"/>
    </location>
</feature>
<dbReference type="Proteomes" id="UP000515292">
    <property type="component" value="Chromosome"/>
</dbReference>
<evidence type="ECO:0000256" key="14">
    <source>
        <dbReference type="ARBA" id="ARBA00023288"/>
    </source>
</evidence>
<evidence type="ECO:0000256" key="1">
    <source>
        <dbReference type="ARBA" id="ARBA00004571"/>
    </source>
</evidence>
<protein>
    <submittedName>
        <fullName evidence="19">SLBB domain-containing protein</fullName>
    </submittedName>
</protein>
<evidence type="ECO:0000256" key="6">
    <source>
        <dbReference type="ARBA" id="ARBA00022692"/>
    </source>
</evidence>
<proteinExistence type="inferred from homology"/>
<keyword evidence="20" id="KW-1185">Reference proteome</keyword>
<feature type="domain" description="SLBB" evidence="18">
    <location>
        <begin position="201"/>
        <end position="275"/>
    </location>
</feature>
<organism evidence="19 20">
    <name type="scientific">Sandaracinobacteroides saxicola</name>
    <dbReference type="NCBI Taxonomy" id="2759707"/>
    <lineage>
        <taxon>Bacteria</taxon>
        <taxon>Pseudomonadati</taxon>
        <taxon>Pseudomonadota</taxon>
        <taxon>Alphaproteobacteria</taxon>
        <taxon>Sphingomonadales</taxon>
        <taxon>Sphingosinicellaceae</taxon>
        <taxon>Sandaracinobacteroides</taxon>
    </lineage>
</organism>